<dbReference type="SUPFAM" id="SSF53649">
    <property type="entry name" value="Alkaline phosphatase-like"/>
    <property type="match status" value="1"/>
</dbReference>
<keyword evidence="4 7" id="KW-1133">Transmembrane helix</keyword>
<feature type="transmembrane region" description="Helical" evidence="7">
    <location>
        <begin position="20"/>
        <end position="37"/>
    </location>
</feature>
<dbReference type="EMBL" id="QFFI01000002">
    <property type="protein sequence ID" value="PWG65483.1"/>
    <property type="molecule type" value="Genomic_DNA"/>
</dbReference>
<evidence type="ECO:0000256" key="1">
    <source>
        <dbReference type="ARBA" id="ARBA00004651"/>
    </source>
</evidence>
<evidence type="ECO:0000256" key="2">
    <source>
        <dbReference type="ARBA" id="ARBA00022475"/>
    </source>
</evidence>
<feature type="region of interest" description="Disordered" evidence="6">
    <location>
        <begin position="628"/>
        <end position="647"/>
    </location>
</feature>
<organism evidence="9 10">
    <name type="scientific">Sediminicurvatus halobius</name>
    <dbReference type="NCBI Taxonomy" id="2182432"/>
    <lineage>
        <taxon>Bacteria</taxon>
        <taxon>Pseudomonadati</taxon>
        <taxon>Pseudomonadota</taxon>
        <taxon>Gammaproteobacteria</taxon>
        <taxon>Chromatiales</taxon>
        <taxon>Ectothiorhodospiraceae</taxon>
        <taxon>Sediminicurvatus</taxon>
    </lineage>
</organism>
<feature type="transmembrane region" description="Helical" evidence="7">
    <location>
        <begin position="71"/>
        <end position="88"/>
    </location>
</feature>
<reference evidence="9 10" key="1">
    <citation type="submission" date="2018-05" db="EMBL/GenBank/DDBJ databases">
        <title>Spiribacter halobius sp. nov., a moderately halophilic bacterium isolated from marine solar saltern.</title>
        <authorList>
            <person name="Zheng W.-S."/>
            <person name="Lu D.-C."/>
            <person name="Du Z.-J."/>
        </authorList>
    </citation>
    <scope>NUCLEOTIDE SEQUENCE [LARGE SCALE GENOMIC DNA]</scope>
    <source>
        <strain evidence="9 10">E85</strain>
    </source>
</reference>
<dbReference type="InterPro" id="IPR050448">
    <property type="entry name" value="OpgB/LTA_synthase_biosynth"/>
</dbReference>
<evidence type="ECO:0000256" key="3">
    <source>
        <dbReference type="ARBA" id="ARBA00022692"/>
    </source>
</evidence>
<comment type="subcellular location">
    <subcellularLocation>
        <location evidence="1">Cell membrane</location>
        <topology evidence="1">Multi-pass membrane protein</topology>
    </subcellularLocation>
</comment>
<evidence type="ECO:0000313" key="10">
    <source>
        <dbReference type="Proteomes" id="UP000245474"/>
    </source>
</evidence>
<dbReference type="InterPro" id="IPR017850">
    <property type="entry name" value="Alkaline_phosphatase_core_sf"/>
</dbReference>
<proteinExistence type="predicted"/>
<keyword evidence="5 7" id="KW-0472">Membrane</keyword>
<dbReference type="GO" id="GO:0005886">
    <property type="term" value="C:plasma membrane"/>
    <property type="evidence" value="ECO:0007669"/>
    <property type="project" value="UniProtKB-SubCell"/>
</dbReference>
<comment type="caution">
    <text evidence="9">The sequence shown here is derived from an EMBL/GenBank/DDBJ whole genome shotgun (WGS) entry which is preliminary data.</text>
</comment>
<keyword evidence="10" id="KW-1185">Reference proteome</keyword>
<dbReference type="Proteomes" id="UP000245474">
    <property type="component" value="Unassembled WGS sequence"/>
</dbReference>
<dbReference type="PANTHER" id="PTHR47371">
    <property type="entry name" value="LIPOTEICHOIC ACID SYNTHASE"/>
    <property type="match status" value="1"/>
</dbReference>
<dbReference type="PANTHER" id="PTHR47371:SF3">
    <property type="entry name" value="PHOSPHOGLYCEROL TRANSFERASE I"/>
    <property type="match status" value="1"/>
</dbReference>
<accession>A0A2U2N8R8</accession>
<evidence type="ECO:0000313" key="9">
    <source>
        <dbReference type="EMBL" id="PWG65483.1"/>
    </source>
</evidence>
<dbReference type="Gene3D" id="3.40.720.10">
    <property type="entry name" value="Alkaline Phosphatase, subunit A"/>
    <property type="match status" value="1"/>
</dbReference>
<evidence type="ECO:0000256" key="4">
    <source>
        <dbReference type="ARBA" id="ARBA00022989"/>
    </source>
</evidence>
<sequence length="647" mass="69162">MRDNGGMSVRPGIDAISPPLRRGLGILAILLLLRALMVAQTGVIPPLPVVLAADAATAAFLLLLAPLLRPWALRVPAVALIALGYYAGGEHIATHGTLFRVAHLHHLLDAVFVAASVEGESKAWLGLHALAALPLLALLRGPRPTLGIAGTRLGLAAMVIAGYGLAMDSHTRPASNVVLGSIAQVPGAVLAQRSPEPRQTAALEGPGKGPVLQLDADGVEPEAFFERGDVAPGEGRRHNVLLILIEGLSAAYLPAVARHHGLDPAIRLPALERTLDERGFVTYRNVLSLQRQTNRGTYALLCGDYPRITTVPAKMTEAAEADQPLDCLPSMLDAAGYRTVYIQAAPLEFMHKDRFMARAGFEVVTGLSGAAGIDDRRGASASDEAPEGWGPTDERFFPAALEQLREVARGSEPWFATLLNVGTHHPFTAQGGEPDNAEEEAVLPTPEARRKVRNRAFERMVTALDQLLEALAADSLLDETSVIIASDESGAMLRQDAEPGLLDGNFGMLAIRPADARTRERLAQRDTLVTQLDVPVTIADLVGLEASGPLLGRSLLAPDEGGPRHLVFGDTYAGRTFFLRSTGRLLACDETFLRCQSWRFEPDRVIGSLEPSDDPPFLDLAARRRLAEDTSRIRPAGPGPDETAPPP</sequence>
<gene>
    <name evidence="9" type="ORF">DEM34_01710</name>
</gene>
<keyword evidence="2" id="KW-1003">Cell membrane</keyword>
<protein>
    <recommendedName>
        <fullName evidence="8">Sulfatase N-terminal domain-containing protein</fullName>
    </recommendedName>
</protein>
<dbReference type="AlphaFoldDB" id="A0A2U2N8R8"/>
<evidence type="ECO:0000259" key="8">
    <source>
        <dbReference type="Pfam" id="PF00884"/>
    </source>
</evidence>
<dbReference type="Pfam" id="PF00884">
    <property type="entry name" value="Sulfatase"/>
    <property type="match status" value="1"/>
</dbReference>
<name>A0A2U2N8R8_9GAMM</name>
<feature type="transmembrane region" description="Helical" evidence="7">
    <location>
        <begin position="43"/>
        <end position="64"/>
    </location>
</feature>
<dbReference type="InterPro" id="IPR000917">
    <property type="entry name" value="Sulfatase_N"/>
</dbReference>
<evidence type="ECO:0000256" key="5">
    <source>
        <dbReference type="ARBA" id="ARBA00023136"/>
    </source>
</evidence>
<evidence type="ECO:0000256" key="7">
    <source>
        <dbReference type="SAM" id="Phobius"/>
    </source>
</evidence>
<feature type="domain" description="Sulfatase N-terminal" evidence="8">
    <location>
        <begin position="239"/>
        <end position="543"/>
    </location>
</feature>
<evidence type="ECO:0000256" key="6">
    <source>
        <dbReference type="SAM" id="MobiDB-lite"/>
    </source>
</evidence>
<keyword evidence="3 7" id="KW-0812">Transmembrane</keyword>